<dbReference type="InterPro" id="IPR007375">
    <property type="entry name" value="SoxG"/>
</dbReference>
<protein>
    <submittedName>
        <fullName evidence="1">Sarcosine oxidase, gamma subunit</fullName>
    </submittedName>
</protein>
<dbReference type="AlphaFoldDB" id="A0A3L7AK47"/>
<dbReference type="OrthoDB" id="7562825at2"/>
<dbReference type="Proteomes" id="UP000269692">
    <property type="component" value="Unassembled WGS sequence"/>
</dbReference>
<keyword evidence="2" id="KW-1185">Reference proteome</keyword>
<dbReference type="InterPro" id="IPR027266">
    <property type="entry name" value="TrmE/GcvT-like"/>
</dbReference>
<accession>A0A3L7AK47</accession>
<dbReference type="EMBL" id="RCTF01000003">
    <property type="protein sequence ID" value="RLP80394.1"/>
    <property type="molecule type" value="Genomic_DNA"/>
</dbReference>
<dbReference type="Gene3D" id="3.30.1360.120">
    <property type="entry name" value="Probable tRNA modification gtpase trme, domain 1"/>
    <property type="match status" value="1"/>
</dbReference>
<dbReference type="Gene3D" id="3.30.70.1520">
    <property type="entry name" value="Heterotetrameric sarcosine oxidase"/>
    <property type="match status" value="1"/>
</dbReference>
<sequence length="229" mass="22959">MTRCGAATSRSKCAIRPSSIPRGRSNVADMLADIAPTALLPDGHYGAPSEGVRARLLPGGSAASLVARRGAAAALAARFAEAGLVLPAGPKAAAAAGVTLVGTGPGRWLAFADDVGVLPGRILPLAQGLAAVTDQSDASLMFEVSGPRVRPALAKGVMVDLDPSAFGAGDAATTTVSHVNLTFWQVADTPAEAPAFVFAVPRSFAPAFLRWLAASAAEFGFALSGAGRG</sequence>
<name>A0A3L7AK47_9HYPH</name>
<reference evidence="1 2" key="1">
    <citation type="submission" date="2018-10" db="EMBL/GenBank/DDBJ databases">
        <title>Xanthobacter tagetidis genome sequencing and assembly.</title>
        <authorList>
            <person name="Maclea K.S."/>
            <person name="Goen A.E."/>
            <person name="Fatima S.A."/>
        </authorList>
    </citation>
    <scope>NUCLEOTIDE SEQUENCE [LARGE SCALE GENOMIC DNA]</scope>
    <source>
        <strain evidence="1 2">ATCC 700314</strain>
    </source>
</reference>
<dbReference type="Pfam" id="PF04268">
    <property type="entry name" value="SoxG"/>
    <property type="match status" value="1"/>
</dbReference>
<proteinExistence type="predicted"/>
<organism evidence="1 2">
    <name type="scientific">Xanthobacter tagetidis</name>
    <dbReference type="NCBI Taxonomy" id="60216"/>
    <lineage>
        <taxon>Bacteria</taxon>
        <taxon>Pseudomonadati</taxon>
        <taxon>Pseudomonadota</taxon>
        <taxon>Alphaproteobacteria</taxon>
        <taxon>Hyphomicrobiales</taxon>
        <taxon>Xanthobacteraceae</taxon>
        <taxon>Xanthobacter</taxon>
    </lineage>
</organism>
<dbReference type="SUPFAM" id="SSF103025">
    <property type="entry name" value="Folate-binding domain"/>
    <property type="match status" value="1"/>
</dbReference>
<comment type="caution">
    <text evidence="1">The sequence shown here is derived from an EMBL/GenBank/DDBJ whole genome shotgun (WGS) entry which is preliminary data.</text>
</comment>
<evidence type="ECO:0000313" key="1">
    <source>
        <dbReference type="EMBL" id="RLP80394.1"/>
    </source>
</evidence>
<gene>
    <name evidence="1" type="ORF">D9R14_04830</name>
</gene>
<evidence type="ECO:0000313" key="2">
    <source>
        <dbReference type="Proteomes" id="UP000269692"/>
    </source>
</evidence>